<sequence length="304" mass="34182">MGFLLWLEREGYSSKNLVETIVTSLPPDVIDRVANEAVICLKLLERKPNNFVFDGSNGSYDITLLQLLLDKKKIKLDKFHKERDDNLETVSPLGKDVNHEAAMALYLENYYQQQRNSVLSRMNANGHVSSLVGDHQEEVSGEILQLSCPNCAKRLQLNIQKSKLYGIGVTDVNVQELARCTGCGADSLPFVYLGLPVGERMYRENSWRHLVNKFQTRLAKWKSKLMSIGGRLTLAKSVIGSLGICYLSLFPLLAHVNKQLESIRARFFGGIDDNAKKIHSVKWDLILNSKEKGGLDVGSLWAFN</sequence>
<proteinExistence type="predicted"/>
<evidence type="ECO:0000313" key="2">
    <source>
        <dbReference type="Proteomes" id="UP001151760"/>
    </source>
</evidence>
<reference evidence="1" key="2">
    <citation type="submission" date="2022-01" db="EMBL/GenBank/DDBJ databases">
        <authorList>
            <person name="Yamashiro T."/>
            <person name="Shiraishi A."/>
            <person name="Satake H."/>
            <person name="Nakayama K."/>
        </authorList>
    </citation>
    <scope>NUCLEOTIDE SEQUENCE</scope>
</reference>
<dbReference type="PANTHER" id="PTHR33116:SF79">
    <property type="entry name" value="REVERSE TRANSCRIPTASE DOMAIN, ZINC FINGER, CCHC-TYPE-RELATED"/>
    <property type="match status" value="1"/>
</dbReference>
<dbReference type="Proteomes" id="UP001151760">
    <property type="component" value="Unassembled WGS sequence"/>
</dbReference>
<organism evidence="1 2">
    <name type="scientific">Tanacetum coccineum</name>
    <dbReference type="NCBI Taxonomy" id="301880"/>
    <lineage>
        <taxon>Eukaryota</taxon>
        <taxon>Viridiplantae</taxon>
        <taxon>Streptophyta</taxon>
        <taxon>Embryophyta</taxon>
        <taxon>Tracheophyta</taxon>
        <taxon>Spermatophyta</taxon>
        <taxon>Magnoliopsida</taxon>
        <taxon>eudicotyledons</taxon>
        <taxon>Gunneridae</taxon>
        <taxon>Pentapetalae</taxon>
        <taxon>asterids</taxon>
        <taxon>campanulids</taxon>
        <taxon>Asterales</taxon>
        <taxon>Asteraceae</taxon>
        <taxon>Asteroideae</taxon>
        <taxon>Anthemideae</taxon>
        <taxon>Anthemidinae</taxon>
        <taxon>Tanacetum</taxon>
    </lineage>
</organism>
<comment type="caution">
    <text evidence="1">The sequence shown here is derived from an EMBL/GenBank/DDBJ whole genome shotgun (WGS) entry which is preliminary data.</text>
</comment>
<dbReference type="EMBL" id="BQNB010009225">
    <property type="protein sequence ID" value="GJS60504.1"/>
    <property type="molecule type" value="Genomic_DNA"/>
</dbReference>
<evidence type="ECO:0000313" key="1">
    <source>
        <dbReference type="EMBL" id="GJS60504.1"/>
    </source>
</evidence>
<dbReference type="PANTHER" id="PTHR33116">
    <property type="entry name" value="REVERSE TRANSCRIPTASE ZINC-BINDING DOMAIN-CONTAINING PROTEIN-RELATED-RELATED"/>
    <property type="match status" value="1"/>
</dbReference>
<gene>
    <name evidence="1" type="ORF">Tco_0655288</name>
</gene>
<accession>A0ABQ4X5Q0</accession>
<name>A0ABQ4X5Q0_9ASTR</name>
<reference evidence="1" key="1">
    <citation type="journal article" date="2022" name="Int. J. Mol. Sci.">
        <title>Draft Genome of Tanacetum Coccineum: Genomic Comparison of Closely Related Tanacetum-Family Plants.</title>
        <authorList>
            <person name="Yamashiro T."/>
            <person name="Shiraishi A."/>
            <person name="Nakayama K."/>
            <person name="Satake H."/>
        </authorList>
    </citation>
    <scope>NUCLEOTIDE SEQUENCE</scope>
</reference>
<keyword evidence="2" id="KW-1185">Reference proteome</keyword>
<protein>
    <submittedName>
        <fullName evidence="1">Uncharacterized protein</fullName>
    </submittedName>
</protein>